<evidence type="ECO:0000313" key="1">
    <source>
        <dbReference type="EMBL" id="GAG00177.1"/>
    </source>
</evidence>
<proteinExistence type="predicted"/>
<name>X0ULL3_9ZZZZ</name>
<evidence type="ECO:0008006" key="2">
    <source>
        <dbReference type="Google" id="ProtNLM"/>
    </source>
</evidence>
<dbReference type="AlphaFoldDB" id="X0ULL3"/>
<dbReference type="EMBL" id="BARS01027651">
    <property type="protein sequence ID" value="GAG00177.1"/>
    <property type="molecule type" value="Genomic_DNA"/>
</dbReference>
<organism evidence="1">
    <name type="scientific">marine sediment metagenome</name>
    <dbReference type="NCBI Taxonomy" id="412755"/>
    <lineage>
        <taxon>unclassified sequences</taxon>
        <taxon>metagenomes</taxon>
        <taxon>ecological metagenomes</taxon>
    </lineage>
</organism>
<feature type="non-terminal residue" evidence="1">
    <location>
        <position position="1"/>
    </location>
</feature>
<sequence length="102" mass="11153">WQLLLDRELNCSGIMVNRMEPSIGSSAASVSAVKKLAGVDDLLAETIIEIQDDHLLLATRDLDRISDLHSATGSAPLRCVPRLPHLITDVDGLMALQPYLYD</sequence>
<protein>
    <recommendedName>
        <fullName evidence="2">Anion-transporting ATPase-like domain-containing protein</fullName>
    </recommendedName>
</protein>
<gene>
    <name evidence="1" type="ORF">S01H1_43408</name>
</gene>
<comment type="caution">
    <text evidence="1">The sequence shown here is derived from an EMBL/GenBank/DDBJ whole genome shotgun (WGS) entry which is preliminary data.</text>
</comment>
<reference evidence="1" key="1">
    <citation type="journal article" date="2014" name="Front. Microbiol.">
        <title>High frequency of phylogenetically diverse reductive dehalogenase-homologous genes in deep subseafloor sedimentary metagenomes.</title>
        <authorList>
            <person name="Kawai M."/>
            <person name="Futagami T."/>
            <person name="Toyoda A."/>
            <person name="Takaki Y."/>
            <person name="Nishi S."/>
            <person name="Hori S."/>
            <person name="Arai W."/>
            <person name="Tsubouchi T."/>
            <person name="Morono Y."/>
            <person name="Uchiyama I."/>
            <person name="Ito T."/>
            <person name="Fujiyama A."/>
            <person name="Inagaki F."/>
            <person name="Takami H."/>
        </authorList>
    </citation>
    <scope>NUCLEOTIDE SEQUENCE</scope>
    <source>
        <strain evidence="1">Expedition CK06-06</strain>
    </source>
</reference>
<accession>X0ULL3</accession>